<dbReference type="SUPFAM" id="SSF46894">
    <property type="entry name" value="C-terminal effector domain of the bipartite response regulators"/>
    <property type="match status" value="1"/>
</dbReference>
<dbReference type="OrthoDB" id="9795108at2"/>
<gene>
    <name evidence="5" type="ORF">SAMN06265376_103107</name>
</gene>
<keyword evidence="1" id="KW-0238">DNA-binding</keyword>
<dbReference type="InterPro" id="IPR016032">
    <property type="entry name" value="Sig_transdc_resp-reg_C-effctor"/>
</dbReference>
<feature type="domain" description="Response regulatory" evidence="4">
    <location>
        <begin position="8"/>
        <end position="123"/>
    </location>
</feature>
<name>A0A238ZDZ2_9FLAO</name>
<evidence type="ECO:0000259" key="4">
    <source>
        <dbReference type="PROSITE" id="PS50110"/>
    </source>
</evidence>
<keyword evidence="6" id="KW-1185">Reference proteome</keyword>
<dbReference type="AlphaFoldDB" id="A0A238ZDZ2"/>
<dbReference type="PROSITE" id="PS50110">
    <property type="entry name" value="RESPONSE_REGULATORY"/>
    <property type="match status" value="1"/>
</dbReference>
<sequence length="216" mass="24645">MIKKENISLVIADDHPMLLKGLYNEFTKNHYSVIGQAKDGMHALELILRLKPKLAILDINMPLLTGFDVIKMIKDKGIDTKFIILSYLREIDYIKKAKSLYINGYLLKEDSFLEIEQCIEAVLNDKVYFSPSFDDFSLKNATEELKKIKLLTPSEITILKLIALKTPNTELANTLGVSIRTIEKHRSNMVHKLGIEGVTNSVTYWALKNKDIISNF</sequence>
<dbReference type="GO" id="GO:0003677">
    <property type="term" value="F:DNA binding"/>
    <property type="evidence" value="ECO:0007669"/>
    <property type="project" value="UniProtKB-KW"/>
</dbReference>
<dbReference type="PANTHER" id="PTHR43214">
    <property type="entry name" value="TWO-COMPONENT RESPONSE REGULATOR"/>
    <property type="match status" value="1"/>
</dbReference>
<dbReference type="Pfam" id="PF00072">
    <property type="entry name" value="Response_reg"/>
    <property type="match status" value="1"/>
</dbReference>
<feature type="domain" description="HTH luxR-type" evidence="3">
    <location>
        <begin position="144"/>
        <end position="209"/>
    </location>
</feature>
<dbReference type="InterPro" id="IPR000792">
    <property type="entry name" value="Tscrpt_reg_LuxR_C"/>
</dbReference>
<organism evidence="5 6">
    <name type="scientific">Dokdonia pacifica</name>
    <dbReference type="NCBI Taxonomy" id="1627892"/>
    <lineage>
        <taxon>Bacteria</taxon>
        <taxon>Pseudomonadati</taxon>
        <taxon>Bacteroidota</taxon>
        <taxon>Flavobacteriia</taxon>
        <taxon>Flavobacteriales</taxon>
        <taxon>Flavobacteriaceae</taxon>
        <taxon>Dokdonia</taxon>
    </lineage>
</organism>
<dbReference type="PRINTS" id="PR00038">
    <property type="entry name" value="HTHLUXR"/>
</dbReference>
<proteinExistence type="predicted"/>
<dbReference type="InterPro" id="IPR011006">
    <property type="entry name" value="CheY-like_superfamily"/>
</dbReference>
<evidence type="ECO:0000256" key="2">
    <source>
        <dbReference type="PROSITE-ProRule" id="PRU00169"/>
    </source>
</evidence>
<dbReference type="EMBL" id="FZNY01000003">
    <property type="protein sequence ID" value="SNR80904.1"/>
    <property type="molecule type" value="Genomic_DNA"/>
</dbReference>
<dbReference type="InterPro" id="IPR001789">
    <property type="entry name" value="Sig_transdc_resp-reg_receiver"/>
</dbReference>
<dbReference type="GO" id="GO:0006355">
    <property type="term" value="P:regulation of DNA-templated transcription"/>
    <property type="evidence" value="ECO:0007669"/>
    <property type="project" value="InterPro"/>
</dbReference>
<dbReference type="SUPFAM" id="SSF52172">
    <property type="entry name" value="CheY-like"/>
    <property type="match status" value="1"/>
</dbReference>
<evidence type="ECO:0000259" key="3">
    <source>
        <dbReference type="PROSITE" id="PS50043"/>
    </source>
</evidence>
<reference evidence="5 6" key="1">
    <citation type="submission" date="2017-06" db="EMBL/GenBank/DDBJ databases">
        <authorList>
            <person name="Kim H.J."/>
            <person name="Triplett B.A."/>
        </authorList>
    </citation>
    <scope>NUCLEOTIDE SEQUENCE [LARGE SCALE GENOMIC DNA]</scope>
    <source>
        <strain evidence="5 6">DSM 25597</strain>
    </source>
</reference>
<dbReference type="PROSITE" id="PS50043">
    <property type="entry name" value="HTH_LUXR_2"/>
    <property type="match status" value="1"/>
</dbReference>
<protein>
    <submittedName>
        <fullName evidence="5">Two component transcriptional regulator, LuxR family</fullName>
    </submittedName>
</protein>
<evidence type="ECO:0000313" key="6">
    <source>
        <dbReference type="Proteomes" id="UP000198379"/>
    </source>
</evidence>
<dbReference type="SMART" id="SM00448">
    <property type="entry name" value="REC"/>
    <property type="match status" value="1"/>
</dbReference>
<dbReference type="Proteomes" id="UP000198379">
    <property type="component" value="Unassembled WGS sequence"/>
</dbReference>
<dbReference type="Gene3D" id="3.40.50.2300">
    <property type="match status" value="1"/>
</dbReference>
<feature type="modified residue" description="4-aspartylphosphate" evidence="2">
    <location>
        <position position="58"/>
    </location>
</feature>
<keyword evidence="2" id="KW-0597">Phosphoprotein</keyword>
<dbReference type="Pfam" id="PF00196">
    <property type="entry name" value="GerE"/>
    <property type="match status" value="1"/>
</dbReference>
<dbReference type="GO" id="GO:0000160">
    <property type="term" value="P:phosphorelay signal transduction system"/>
    <property type="evidence" value="ECO:0007669"/>
    <property type="project" value="InterPro"/>
</dbReference>
<evidence type="ECO:0000313" key="5">
    <source>
        <dbReference type="EMBL" id="SNR80904.1"/>
    </source>
</evidence>
<evidence type="ECO:0000256" key="1">
    <source>
        <dbReference type="ARBA" id="ARBA00023125"/>
    </source>
</evidence>
<dbReference type="SMART" id="SM00421">
    <property type="entry name" value="HTH_LUXR"/>
    <property type="match status" value="1"/>
</dbReference>
<accession>A0A238ZDZ2</accession>
<dbReference type="RefSeq" id="WP_089371441.1">
    <property type="nucleotide sequence ID" value="NZ_BMEP01000001.1"/>
</dbReference>
<dbReference type="InterPro" id="IPR039420">
    <property type="entry name" value="WalR-like"/>
</dbReference>